<dbReference type="PANTHER" id="PTHR17039">
    <property type="entry name" value="U3 SMALL NUCLEOLAR RIBONUCLEOPROTEIN PROTEIN MPP10"/>
    <property type="match status" value="1"/>
</dbReference>
<keyword evidence="5" id="KW-0687">Ribonucleoprotein</keyword>
<name>A0A8J5KML0_ZINOF</name>
<evidence type="ECO:0000256" key="7">
    <source>
        <dbReference type="SAM" id="Coils"/>
    </source>
</evidence>
<evidence type="ECO:0000256" key="3">
    <source>
        <dbReference type="ARBA" id="ARBA00022552"/>
    </source>
</evidence>
<evidence type="ECO:0000256" key="2">
    <source>
        <dbReference type="ARBA" id="ARBA00022517"/>
    </source>
</evidence>
<dbReference type="PANTHER" id="PTHR17039:SF0">
    <property type="entry name" value="U3 SMALL NUCLEOLAR RIBONUCLEOPROTEIN PROTEIN MPP10"/>
    <property type="match status" value="1"/>
</dbReference>
<dbReference type="Proteomes" id="UP000734854">
    <property type="component" value="Unassembled WGS sequence"/>
</dbReference>
<comment type="subcellular location">
    <subcellularLocation>
        <location evidence="1">Nucleus</location>
        <location evidence="1">Nucleolus</location>
    </subcellularLocation>
</comment>
<feature type="coiled-coil region" evidence="7">
    <location>
        <begin position="91"/>
        <end position="120"/>
    </location>
</feature>
<sequence length="363" mass="39616">MVGVGLDACCHCAHAGARMKDQFSSSDVFFKDLKSLKKACTPKVGIVAYKVIEDMSIQVNVPALAIEEVAPLAVLDATMLAPEEIFHGKGNIKEEAELTKEERKRRRANQKRRFRRLKGEGIEGIREKRGGRGVISKREGFRDFGSRFVERGEGGIFFEKEPAATTCGSRMSSTAMERSSRSFIIHGRLLRGWLPTSHFFLPPLHSRQLMALPPATLVVAPGHLQWLRMSPPLPPATIDTSPILPAVSASAGPDFQRPSAPPPPVSPLHAAAGVSSRHGRLRRLPQSSPASPAAADTFAIAACTSRDGCRRSRRIPPPNHSHSCLWQPADVDPAIVPVYFILRTTIMLVSHLYYPACVPCAGL</sequence>
<evidence type="ECO:0000256" key="1">
    <source>
        <dbReference type="ARBA" id="ARBA00004604"/>
    </source>
</evidence>
<evidence type="ECO:0000256" key="5">
    <source>
        <dbReference type="ARBA" id="ARBA00023274"/>
    </source>
</evidence>
<accession>A0A8J5KML0</accession>
<dbReference type="GO" id="GO:0006364">
    <property type="term" value="P:rRNA processing"/>
    <property type="evidence" value="ECO:0007669"/>
    <property type="project" value="UniProtKB-KW"/>
</dbReference>
<evidence type="ECO:0000256" key="6">
    <source>
        <dbReference type="ARBA" id="ARBA00029455"/>
    </source>
</evidence>
<keyword evidence="2" id="KW-0690">Ribosome biogenesis</keyword>
<dbReference type="AlphaFoldDB" id="A0A8J5KML0"/>
<organism evidence="9 10">
    <name type="scientific">Zingiber officinale</name>
    <name type="common">Ginger</name>
    <name type="synonym">Amomum zingiber</name>
    <dbReference type="NCBI Taxonomy" id="94328"/>
    <lineage>
        <taxon>Eukaryota</taxon>
        <taxon>Viridiplantae</taxon>
        <taxon>Streptophyta</taxon>
        <taxon>Embryophyta</taxon>
        <taxon>Tracheophyta</taxon>
        <taxon>Spermatophyta</taxon>
        <taxon>Magnoliopsida</taxon>
        <taxon>Liliopsida</taxon>
        <taxon>Zingiberales</taxon>
        <taxon>Zingiberaceae</taxon>
        <taxon>Zingiber</taxon>
    </lineage>
</organism>
<feature type="region of interest" description="Disordered" evidence="8">
    <location>
        <begin position="247"/>
        <end position="272"/>
    </location>
</feature>
<protein>
    <submittedName>
        <fullName evidence="9">Uncharacterized protein</fullName>
    </submittedName>
</protein>
<keyword evidence="7" id="KW-0175">Coiled coil</keyword>
<dbReference type="Pfam" id="PF04006">
    <property type="entry name" value="Mpp10"/>
    <property type="match status" value="1"/>
</dbReference>
<comment type="caution">
    <text evidence="9">The sequence shown here is derived from an EMBL/GenBank/DDBJ whole genome shotgun (WGS) entry which is preliminary data.</text>
</comment>
<evidence type="ECO:0000313" key="9">
    <source>
        <dbReference type="EMBL" id="KAG6482748.1"/>
    </source>
</evidence>
<keyword evidence="10" id="KW-1185">Reference proteome</keyword>
<dbReference type="GO" id="GO:0032040">
    <property type="term" value="C:small-subunit processome"/>
    <property type="evidence" value="ECO:0007669"/>
    <property type="project" value="TreeGrafter"/>
</dbReference>
<evidence type="ECO:0000313" key="10">
    <source>
        <dbReference type="Proteomes" id="UP000734854"/>
    </source>
</evidence>
<dbReference type="InterPro" id="IPR012173">
    <property type="entry name" value="Mpp10"/>
</dbReference>
<keyword evidence="3" id="KW-0698">rRNA processing</keyword>
<dbReference type="GO" id="GO:0034457">
    <property type="term" value="C:Mpp10 complex"/>
    <property type="evidence" value="ECO:0007669"/>
    <property type="project" value="InterPro"/>
</dbReference>
<reference evidence="9 10" key="1">
    <citation type="submission" date="2020-08" db="EMBL/GenBank/DDBJ databases">
        <title>Plant Genome Project.</title>
        <authorList>
            <person name="Zhang R.-G."/>
        </authorList>
    </citation>
    <scope>NUCLEOTIDE SEQUENCE [LARGE SCALE GENOMIC DNA]</scope>
    <source>
        <tissue evidence="9">Rhizome</tissue>
    </source>
</reference>
<proteinExistence type="inferred from homology"/>
<gene>
    <name evidence="9" type="ORF">ZIOFF_059386</name>
</gene>
<dbReference type="GO" id="GO:0005732">
    <property type="term" value="C:sno(s)RNA-containing ribonucleoprotein complex"/>
    <property type="evidence" value="ECO:0007669"/>
    <property type="project" value="InterPro"/>
</dbReference>
<comment type="similarity">
    <text evidence="6">Belongs to the MPP10 family.</text>
</comment>
<evidence type="ECO:0000256" key="4">
    <source>
        <dbReference type="ARBA" id="ARBA00023242"/>
    </source>
</evidence>
<keyword evidence="4" id="KW-0539">Nucleus</keyword>
<dbReference type="EMBL" id="JACMSC010000016">
    <property type="protein sequence ID" value="KAG6482748.1"/>
    <property type="molecule type" value="Genomic_DNA"/>
</dbReference>
<evidence type="ECO:0000256" key="8">
    <source>
        <dbReference type="SAM" id="MobiDB-lite"/>
    </source>
</evidence>